<evidence type="ECO:0000313" key="3">
    <source>
        <dbReference type="EMBL" id="COX24072.1"/>
    </source>
</evidence>
<dbReference type="AlphaFoldDB" id="A0A0U0TFT3"/>
<name>A0A0U0TFT3_MYCTX</name>
<dbReference type="Proteomes" id="UP000044938">
    <property type="component" value="Unassembled WGS sequence"/>
</dbReference>
<evidence type="ECO:0000313" key="2">
    <source>
        <dbReference type="EMBL" id="CFE79616.1"/>
    </source>
</evidence>
<reference evidence="7 8" key="2">
    <citation type="submission" date="2015-03" db="EMBL/GenBank/DDBJ databases">
        <authorList>
            <consortium name="Pathogen Informatics"/>
        </authorList>
    </citation>
    <scope>NUCLEOTIDE SEQUENCE [LARGE SCALE GENOMIC DNA]</scope>
    <source>
        <strain evidence="2 10">H09601792</strain>
        <strain evidence="7">K00500041</strain>
        <strain evidence="5 9">M09401471</strain>
        <strain evidence="8">N09902308</strain>
        <strain evidence="3 11">P00601463</strain>
    </source>
</reference>
<dbReference type="Proteomes" id="UP000046947">
    <property type="component" value="Unassembled WGS sequence"/>
</dbReference>
<organism evidence="4 7">
    <name type="scientific">Mycobacterium tuberculosis</name>
    <dbReference type="NCBI Taxonomy" id="1773"/>
    <lineage>
        <taxon>Bacteria</taxon>
        <taxon>Bacillati</taxon>
        <taxon>Actinomycetota</taxon>
        <taxon>Actinomycetes</taxon>
        <taxon>Mycobacteriales</taxon>
        <taxon>Mycobacteriaceae</taxon>
        <taxon>Mycobacterium</taxon>
        <taxon>Mycobacterium tuberculosis complex</taxon>
    </lineage>
</organism>
<protein>
    <submittedName>
        <fullName evidence="4">Uncharacterized protein</fullName>
    </submittedName>
</protein>
<proteinExistence type="predicted"/>
<dbReference type="EMBL" id="CFOH01001130">
    <property type="protein sequence ID" value="CFE79616.1"/>
    <property type="molecule type" value="Genomic_DNA"/>
</dbReference>
<evidence type="ECO:0000313" key="9">
    <source>
        <dbReference type="Proteomes" id="UP000044938"/>
    </source>
</evidence>
<evidence type="ECO:0000256" key="1">
    <source>
        <dbReference type="SAM" id="MobiDB-lite"/>
    </source>
</evidence>
<dbReference type="Proteomes" id="UP000048600">
    <property type="component" value="Unassembled WGS sequence"/>
</dbReference>
<dbReference type="EMBL" id="CSAJ01001107">
    <property type="protein sequence ID" value="COX60385.1"/>
    <property type="molecule type" value="Genomic_DNA"/>
</dbReference>
<sequence>MSSSSDSLRAGGPEASDLPGGASESSFSPFGSERLGRGNHPFCRMATRTTAAAAPTRIHCRIGPHRVAGVSLVLRRTWLSRYAGWKKSVRISSPPSGAITALIPVVPATTTYLSCSTARTLANASCCSLIVLLKVALLLGTVNSCAPPRIDFRGARSKITSQQVATPTGTPAMRTTPVPLPGTKWPARSA</sequence>
<evidence type="ECO:0000313" key="10">
    <source>
        <dbReference type="Proteomes" id="UP000046947"/>
    </source>
</evidence>
<evidence type="ECO:0000313" key="11">
    <source>
        <dbReference type="Proteomes" id="UP000048600"/>
    </source>
</evidence>
<feature type="region of interest" description="Disordered" evidence="1">
    <location>
        <begin position="1"/>
        <end position="30"/>
    </location>
</feature>
<evidence type="ECO:0000313" key="5">
    <source>
        <dbReference type="EMBL" id="COX60385.1"/>
    </source>
</evidence>
<dbReference type="Proteomes" id="UP000039021">
    <property type="component" value="Unassembled WGS sequence"/>
</dbReference>
<evidence type="ECO:0000313" key="8">
    <source>
        <dbReference type="Proteomes" id="UP000039021"/>
    </source>
</evidence>
<accession>A0A0U0TFT3</accession>
<reference evidence="4" key="1">
    <citation type="submission" date="2015-03" db="EMBL/GenBank/DDBJ databases">
        <authorList>
            <person name="Murphy D."/>
        </authorList>
    </citation>
    <scope>NUCLEOTIDE SEQUENCE [LARGE SCALE GENOMIC DNA]</scope>
    <source>
        <strain evidence="4">K00500041</strain>
    </source>
</reference>
<reference evidence="6" key="3">
    <citation type="submission" date="2015-03" db="EMBL/GenBank/DDBJ databases">
        <authorList>
            <consortium name="Pathogen Informatics"/>
            <person name="Murphy D."/>
        </authorList>
    </citation>
    <scope>NUCLEOTIDE SEQUENCE</scope>
    <source>
        <strain evidence="6">N09902308</strain>
    </source>
</reference>
<evidence type="ECO:0000313" key="4">
    <source>
        <dbReference type="EMBL" id="COX34977.1"/>
    </source>
</evidence>
<dbReference type="EMBL" id="CSAE01001153">
    <property type="protein sequence ID" value="COX34977.1"/>
    <property type="molecule type" value="Genomic_DNA"/>
</dbReference>
<dbReference type="EMBL" id="CSBK01001200">
    <property type="protein sequence ID" value="COY42039.1"/>
    <property type="molecule type" value="Genomic_DNA"/>
</dbReference>
<evidence type="ECO:0000313" key="7">
    <source>
        <dbReference type="Proteomes" id="UP000038802"/>
    </source>
</evidence>
<dbReference type="Proteomes" id="UP000038802">
    <property type="component" value="Unassembled WGS sequence"/>
</dbReference>
<evidence type="ECO:0000313" key="6">
    <source>
        <dbReference type="EMBL" id="COY42039.1"/>
    </source>
</evidence>
<gene>
    <name evidence="2" type="ORF">ERS007688_04189</name>
    <name evidence="4" type="ORF">ERS007703_05114</name>
    <name evidence="5" type="ORF">ERS007720_04716</name>
    <name evidence="6" type="ORF">ERS007739_02580</name>
    <name evidence="3" type="ORF">ERS007741_04041</name>
</gene>
<feature type="region of interest" description="Disordered" evidence="1">
    <location>
        <begin position="161"/>
        <end position="190"/>
    </location>
</feature>
<dbReference type="EMBL" id="CHKL01000732">
    <property type="protein sequence ID" value="COX24072.1"/>
    <property type="molecule type" value="Genomic_DNA"/>
</dbReference>